<evidence type="ECO:0000313" key="2">
    <source>
        <dbReference type="Proteomes" id="UP001195483"/>
    </source>
</evidence>
<sequence length="86" mass="9347">KASTILMESLNANDSDSLYMLTTSKTVSGHIDMCDHSYGRKERSDWSISFGVLTSNHSCAIDHAIATFELILIALFNFSMAASPSA</sequence>
<accession>A0AAE0SLR3</accession>
<comment type="caution">
    <text evidence="1">The sequence shown here is derived from an EMBL/GenBank/DDBJ whole genome shotgun (WGS) entry which is preliminary data.</text>
</comment>
<dbReference type="AlphaFoldDB" id="A0AAE0SLR3"/>
<protein>
    <submittedName>
        <fullName evidence="1">Uncharacterized protein</fullName>
    </submittedName>
</protein>
<proteinExistence type="predicted"/>
<dbReference type="Proteomes" id="UP001195483">
    <property type="component" value="Unassembled WGS sequence"/>
</dbReference>
<feature type="non-terminal residue" evidence="1">
    <location>
        <position position="1"/>
    </location>
</feature>
<gene>
    <name evidence="1" type="ORF">CHS0354_023654</name>
</gene>
<organism evidence="1 2">
    <name type="scientific">Potamilus streckersoni</name>
    <dbReference type="NCBI Taxonomy" id="2493646"/>
    <lineage>
        <taxon>Eukaryota</taxon>
        <taxon>Metazoa</taxon>
        <taxon>Spiralia</taxon>
        <taxon>Lophotrochozoa</taxon>
        <taxon>Mollusca</taxon>
        <taxon>Bivalvia</taxon>
        <taxon>Autobranchia</taxon>
        <taxon>Heteroconchia</taxon>
        <taxon>Palaeoheterodonta</taxon>
        <taxon>Unionida</taxon>
        <taxon>Unionoidea</taxon>
        <taxon>Unionidae</taxon>
        <taxon>Ambleminae</taxon>
        <taxon>Lampsilini</taxon>
        <taxon>Potamilus</taxon>
    </lineage>
</organism>
<name>A0AAE0SLR3_9BIVA</name>
<reference evidence="1" key="2">
    <citation type="journal article" date="2021" name="Genome Biol. Evol.">
        <title>Developing a high-quality reference genome for a parasitic bivalve with doubly uniparental inheritance (Bivalvia: Unionida).</title>
        <authorList>
            <person name="Smith C.H."/>
        </authorList>
    </citation>
    <scope>NUCLEOTIDE SEQUENCE</scope>
    <source>
        <strain evidence="1">CHS0354</strain>
        <tissue evidence="1">Mantle</tissue>
    </source>
</reference>
<evidence type="ECO:0000313" key="1">
    <source>
        <dbReference type="EMBL" id="KAK3594264.1"/>
    </source>
</evidence>
<reference evidence="1" key="3">
    <citation type="submission" date="2023-05" db="EMBL/GenBank/DDBJ databases">
        <authorList>
            <person name="Smith C.H."/>
        </authorList>
    </citation>
    <scope>NUCLEOTIDE SEQUENCE</scope>
    <source>
        <strain evidence="1">CHS0354</strain>
        <tissue evidence="1">Mantle</tissue>
    </source>
</reference>
<reference evidence="1" key="1">
    <citation type="journal article" date="2021" name="Genome Biol. Evol.">
        <title>A High-Quality Reference Genome for a Parasitic Bivalve with Doubly Uniparental Inheritance (Bivalvia: Unionida).</title>
        <authorList>
            <person name="Smith C.H."/>
        </authorList>
    </citation>
    <scope>NUCLEOTIDE SEQUENCE</scope>
    <source>
        <strain evidence="1">CHS0354</strain>
    </source>
</reference>
<dbReference type="EMBL" id="JAEAOA010001424">
    <property type="protein sequence ID" value="KAK3594264.1"/>
    <property type="molecule type" value="Genomic_DNA"/>
</dbReference>
<keyword evidence="2" id="KW-1185">Reference proteome</keyword>